<sequence length="149" mass="17061">MFGVDLNDPRRSYCPVGRAGTKWWRYLFNYLVQISIINSFILMKSAHPCDSRTSPSQKHLVFRRELVRGLLSGPRSQPHRAPHAPRLAGSSRPYSANHTLVKMPGRKLFNAQRMETRWRVGEQERLSPAALFATSICVVEHVTQSSMRN</sequence>
<evidence type="ECO:0000256" key="1">
    <source>
        <dbReference type="SAM" id="MobiDB-lite"/>
    </source>
</evidence>
<protein>
    <submittedName>
        <fullName evidence="2">PiggyBac transposable element-derived protein 4-like</fullName>
    </submittedName>
</protein>
<name>A0AAV4D6D7_9GAST</name>
<evidence type="ECO:0000313" key="2">
    <source>
        <dbReference type="EMBL" id="GFO39555.1"/>
    </source>
</evidence>
<dbReference type="EMBL" id="BLXT01007498">
    <property type="protein sequence ID" value="GFO39555.1"/>
    <property type="molecule type" value="Genomic_DNA"/>
</dbReference>
<keyword evidence="3" id="KW-1185">Reference proteome</keyword>
<proteinExistence type="predicted"/>
<dbReference type="AlphaFoldDB" id="A0AAV4D6D7"/>
<reference evidence="2 3" key="1">
    <citation type="journal article" date="2021" name="Elife">
        <title>Chloroplast acquisition without the gene transfer in kleptoplastic sea slugs, Plakobranchus ocellatus.</title>
        <authorList>
            <person name="Maeda T."/>
            <person name="Takahashi S."/>
            <person name="Yoshida T."/>
            <person name="Shimamura S."/>
            <person name="Takaki Y."/>
            <person name="Nagai Y."/>
            <person name="Toyoda A."/>
            <person name="Suzuki Y."/>
            <person name="Arimoto A."/>
            <person name="Ishii H."/>
            <person name="Satoh N."/>
            <person name="Nishiyama T."/>
            <person name="Hasebe M."/>
            <person name="Maruyama T."/>
            <person name="Minagawa J."/>
            <person name="Obokata J."/>
            <person name="Shigenobu S."/>
        </authorList>
    </citation>
    <scope>NUCLEOTIDE SEQUENCE [LARGE SCALE GENOMIC DNA]</scope>
</reference>
<accession>A0AAV4D6D7</accession>
<organism evidence="2 3">
    <name type="scientific">Plakobranchus ocellatus</name>
    <dbReference type="NCBI Taxonomy" id="259542"/>
    <lineage>
        <taxon>Eukaryota</taxon>
        <taxon>Metazoa</taxon>
        <taxon>Spiralia</taxon>
        <taxon>Lophotrochozoa</taxon>
        <taxon>Mollusca</taxon>
        <taxon>Gastropoda</taxon>
        <taxon>Heterobranchia</taxon>
        <taxon>Euthyneura</taxon>
        <taxon>Panpulmonata</taxon>
        <taxon>Sacoglossa</taxon>
        <taxon>Placobranchoidea</taxon>
        <taxon>Plakobranchidae</taxon>
        <taxon>Plakobranchus</taxon>
    </lineage>
</organism>
<feature type="region of interest" description="Disordered" evidence="1">
    <location>
        <begin position="72"/>
        <end position="96"/>
    </location>
</feature>
<dbReference type="Proteomes" id="UP000735302">
    <property type="component" value="Unassembled WGS sequence"/>
</dbReference>
<comment type="caution">
    <text evidence="2">The sequence shown here is derived from an EMBL/GenBank/DDBJ whole genome shotgun (WGS) entry which is preliminary data.</text>
</comment>
<evidence type="ECO:0000313" key="3">
    <source>
        <dbReference type="Proteomes" id="UP000735302"/>
    </source>
</evidence>
<gene>
    <name evidence="2" type="ORF">PoB_006606000</name>
</gene>